<sequence length="164" mass="17311">MANLGGTFDATQVEPNAPFEVIPPGDYEVQITASSMESNKAGTGSYLKLELEIVDGPQAGRKLFDRLNLDNPNAQAVEIAQRTLSAICHAVGVLSVADSEELHLRPMIAKIKVVPRNDRPGEHSNEIGGYKPIGGSAVVPAQQTKTAPKPAASTGSAPWKRNAA</sequence>
<gene>
    <name evidence="2" type="ORF">FRZ32_08515</name>
</gene>
<keyword evidence="3" id="KW-1185">Reference proteome</keyword>
<accession>A0A5C6TTU5</accession>
<evidence type="ECO:0000313" key="3">
    <source>
        <dbReference type="Proteomes" id="UP000321249"/>
    </source>
</evidence>
<evidence type="ECO:0000256" key="1">
    <source>
        <dbReference type="SAM" id="MobiDB-lite"/>
    </source>
</evidence>
<name>A0A5C6TTU5_9SPHN</name>
<dbReference type="InterPro" id="IPR007731">
    <property type="entry name" value="DUF669"/>
</dbReference>
<organism evidence="2 3">
    <name type="scientific">Allosphingosinicella ginsenosidimutans</name>
    <dbReference type="NCBI Taxonomy" id="1176539"/>
    <lineage>
        <taxon>Bacteria</taxon>
        <taxon>Pseudomonadati</taxon>
        <taxon>Pseudomonadota</taxon>
        <taxon>Alphaproteobacteria</taxon>
        <taxon>Sphingomonadales</taxon>
        <taxon>Sphingomonadaceae</taxon>
        <taxon>Allosphingosinicella</taxon>
    </lineage>
</organism>
<reference evidence="2 3" key="1">
    <citation type="journal article" date="2015" name="J. Microbiol.">
        <title>Sphingosinicella ginsenosidimutans sp. nov., with ginsenoside converting activity.</title>
        <authorList>
            <person name="Kim J.K."/>
            <person name="Kang M.S."/>
            <person name="Park S.C."/>
            <person name="Kim K.M."/>
            <person name="Choi K."/>
            <person name="Yoon M.H."/>
            <person name="Im W.T."/>
        </authorList>
    </citation>
    <scope>NUCLEOTIDE SEQUENCE [LARGE SCALE GENOMIC DNA]</scope>
    <source>
        <strain evidence="2 3">BS-11</strain>
    </source>
</reference>
<comment type="caution">
    <text evidence="2">The sequence shown here is derived from an EMBL/GenBank/DDBJ whole genome shotgun (WGS) entry which is preliminary data.</text>
</comment>
<dbReference type="EMBL" id="VOQQ01000001">
    <property type="protein sequence ID" value="TXC63696.1"/>
    <property type="molecule type" value="Genomic_DNA"/>
</dbReference>
<dbReference type="RefSeq" id="WP_147043102.1">
    <property type="nucleotide sequence ID" value="NZ_BAABIR010000004.1"/>
</dbReference>
<evidence type="ECO:0000313" key="2">
    <source>
        <dbReference type="EMBL" id="TXC63696.1"/>
    </source>
</evidence>
<dbReference type="Pfam" id="PF05037">
    <property type="entry name" value="DUF669"/>
    <property type="match status" value="1"/>
</dbReference>
<proteinExistence type="predicted"/>
<dbReference type="OrthoDB" id="5220at2"/>
<dbReference type="Proteomes" id="UP000321249">
    <property type="component" value="Unassembled WGS sequence"/>
</dbReference>
<protein>
    <submittedName>
        <fullName evidence="2">DUF669 domain-containing protein</fullName>
    </submittedName>
</protein>
<feature type="region of interest" description="Disordered" evidence="1">
    <location>
        <begin position="117"/>
        <end position="164"/>
    </location>
</feature>
<dbReference type="AlphaFoldDB" id="A0A5C6TTU5"/>